<dbReference type="GO" id="GO:0016787">
    <property type="term" value="F:hydrolase activity"/>
    <property type="evidence" value="ECO:0007669"/>
    <property type="project" value="UniProtKB-KW"/>
</dbReference>
<keyword evidence="4" id="KW-1185">Reference proteome</keyword>
<dbReference type="InterPro" id="IPR001375">
    <property type="entry name" value="Peptidase_S9_cat"/>
</dbReference>
<dbReference type="EMBL" id="JBDIMF010000004">
    <property type="protein sequence ID" value="MEN2787067.1"/>
    <property type="molecule type" value="Genomic_DNA"/>
</dbReference>
<protein>
    <submittedName>
        <fullName evidence="3">S9 family peptidase</fullName>
        <ecNumber evidence="3">3.4.-.-</ecNumber>
    </submittedName>
</protein>
<evidence type="ECO:0000313" key="4">
    <source>
        <dbReference type="Proteomes" id="UP001404104"/>
    </source>
</evidence>
<evidence type="ECO:0000256" key="1">
    <source>
        <dbReference type="ARBA" id="ARBA00022801"/>
    </source>
</evidence>
<organism evidence="3 4">
    <name type="scientific">Sphingomonas qilianensis</name>
    <dbReference type="NCBI Taxonomy" id="1736690"/>
    <lineage>
        <taxon>Bacteria</taxon>
        <taxon>Pseudomonadati</taxon>
        <taxon>Pseudomonadota</taxon>
        <taxon>Alphaproteobacteria</taxon>
        <taxon>Sphingomonadales</taxon>
        <taxon>Sphingomonadaceae</taxon>
        <taxon>Sphingomonas</taxon>
    </lineage>
</organism>
<dbReference type="PANTHER" id="PTHR42776:SF27">
    <property type="entry name" value="DIPEPTIDYL PEPTIDASE FAMILY MEMBER 6"/>
    <property type="match status" value="1"/>
</dbReference>
<comment type="caution">
    <text evidence="3">The sequence shown here is derived from an EMBL/GenBank/DDBJ whole genome shotgun (WGS) entry which is preliminary data.</text>
</comment>
<dbReference type="Proteomes" id="UP001404104">
    <property type="component" value="Unassembled WGS sequence"/>
</dbReference>
<accession>A0ABU9XTN3</accession>
<evidence type="ECO:0000313" key="3">
    <source>
        <dbReference type="EMBL" id="MEN2787067.1"/>
    </source>
</evidence>
<reference evidence="3 4" key="1">
    <citation type="submission" date="2024-05" db="EMBL/GenBank/DDBJ databases">
        <authorList>
            <person name="Liu Q."/>
            <person name="Xin Y.-H."/>
        </authorList>
    </citation>
    <scope>NUCLEOTIDE SEQUENCE [LARGE SCALE GENOMIC DNA]</scope>
    <source>
        <strain evidence="3 4">CGMCC 1.15349</strain>
    </source>
</reference>
<proteinExistence type="predicted"/>
<dbReference type="SUPFAM" id="SSF53474">
    <property type="entry name" value="alpha/beta-Hydrolases"/>
    <property type="match status" value="1"/>
</dbReference>
<dbReference type="SUPFAM" id="SSF82171">
    <property type="entry name" value="DPP6 N-terminal domain-like"/>
    <property type="match status" value="1"/>
</dbReference>
<dbReference type="Gene3D" id="3.40.50.1820">
    <property type="entry name" value="alpha/beta hydrolase"/>
    <property type="match status" value="1"/>
</dbReference>
<dbReference type="EC" id="3.4.-.-" evidence="3"/>
<keyword evidence="1 3" id="KW-0378">Hydrolase</keyword>
<dbReference type="PANTHER" id="PTHR42776">
    <property type="entry name" value="SERINE PEPTIDASE S9 FAMILY MEMBER"/>
    <property type="match status" value="1"/>
</dbReference>
<feature type="domain" description="Peptidase S9 prolyl oligopeptidase catalytic" evidence="2">
    <location>
        <begin position="441"/>
        <end position="647"/>
    </location>
</feature>
<gene>
    <name evidence="3" type="ORF">ABC969_11620</name>
</gene>
<name>A0ABU9XTN3_9SPHN</name>
<dbReference type="RefSeq" id="WP_345865124.1">
    <property type="nucleotide sequence ID" value="NZ_JBDIMF010000004.1"/>
</dbReference>
<dbReference type="InterPro" id="IPR029058">
    <property type="entry name" value="AB_hydrolase_fold"/>
</dbReference>
<dbReference type="Pfam" id="PF00326">
    <property type="entry name" value="Peptidase_S9"/>
    <property type="match status" value="1"/>
</dbReference>
<evidence type="ECO:0000259" key="2">
    <source>
        <dbReference type="Pfam" id="PF00326"/>
    </source>
</evidence>
<sequence length="648" mass="70000">MQPSTAAPRVLTSEQAAAAFGAREQIAQISLSPDGTKVAMIQAADGARSVVTIADLVQGGTPRPVVYSSGYPDRLSDCHWVTDARLLCNIYLIANDVDKIAYTRLIAINADGSGMKVITADINDRSLGILQNGGSIIDLLPDGAPGKVLMTRTFVPEQSTGSNIRADRQGLGVELIDIDNNNRKIVEPPRADAVEYISDGHGTIRIKGTRPKTSGGYDGAKVIYTYRQPASDKWLPLSQIVLGGGGGTSFNPYAVDRDLNVAYGFASQDGREALYRVSLDGSLKRELVMARPDVDVDGLIRIGRQRRVVGASYATDRRQTEFFDPMLKKLGAALGKALPHQPLINFVDASTDENKLLMFAGSDVDPGRYYLFDNKMRSMAEILPTRPQLADVPLASVKAINFPAADGTIIPGYLTLPPGSDGKNIPAIVMPHGGPGARDEWGFDWLAQFFANRGYAVLQPNFRGSTGYGDAWFRDNGFKSWRLAISDVNDGGRWLIKQGIADPTKLGIVGWSYGGYAALQTAVLDPSLFKAIVAIAPVTDLETLRNEARHYTSFAMVDAFIGKGPHVREGSPALNAGRITAPVLMFHGTNDLNVGIGESRLMADRLKDVGKSVELVEFKNLDHQIQDSAARTTMLAKSDAFLRKAMGM</sequence>